<keyword evidence="2" id="KW-1185">Reference proteome</keyword>
<proteinExistence type="predicted"/>
<accession>A0ABD2PPP6</accession>
<dbReference type="Proteomes" id="UP001626550">
    <property type="component" value="Unassembled WGS sequence"/>
</dbReference>
<evidence type="ECO:0000313" key="1">
    <source>
        <dbReference type="EMBL" id="KAL3309470.1"/>
    </source>
</evidence>
<name>A0ABD2PPP6_9PLAT</name>
<reference evidence="1 2" key="1">
    <citation type="submission" date="2024-11" db="EMBL/GenBank/DDBJ databases">
        <title>Adaptive evolution of stress response genes in parasites aligns with host niche diversity.</title>
        <authorList>
            <person name="Hahn C."/>
            <person name="Resl P."/>
        </authorList>
    </citation>
    <scope>NUCLEOTIDE SEQUENCE [LARGE SCALE GENOMIC DNA]</scope>
    <source>
        <strain evidence="1">EGGRZ-B1_66</strain>
        <tissue evidence="1">Body</tissue>
    </source>
</reference>
<protein>
    <submittedName>
        <fullName evidence="1">Uncharacterized protein</fullName>
    </submittedName>
</protein>
<comment type="caution">
    <text evidence="1">The sequence shown here is derived from an EMBL/GenBank/DDBJ whole genome shotgun (WGS) entry which is preliminary data.</text>
</comment>
<sequence length="460" mass="53982">MQTILNVDINAFEAIFPNAEYKTDWSDSKILLGIFSCVENLEEILTTHNRCMKFEEELTQCLSRALAEWKKSLKRSDFEAFILLICLLLFYSDLTREIQLGILREILEKLCSFLIKKKFMGTDLVVQSLLLSKAILQTISKDGDAAAKQLLVSMIQDETWGKCETPNKNLEQEIRTVCFLIVLVDILWVHENFFVNQSIELEIDPENCFFYLKDVEEEMDEIKSTKCEQTTRYLQGTYLESGQKHKIFFMADNSRIGRLNCQKKITNQQLIRDFRNWKSQWCQLKEFQRLVLTVTELTYSEKMTRNEKLSKLQKIIRLLSKWLDREEKGKFKIHIQQSIHNARQMLRFGSDGNQKEADKVFLLAVDYHRDEWIRRDNPDKITENAGSYNIPMLFKHAIQDMKYGLNGKALFKFIVYQLGNFIMFWAMLYSFEVVVSIEAGNGLIEENPPESGMNEEYCSH</sequence>
<evidence type="ECO:0000313" key="2">
    <source>
        <dbReference type="Proteomes" id="UP001626550"/>
    </source>
</evidence>
<organism evidence="1 2">
    <name type="scientific">Cichlidogyrus casuarinus</name>
    <dbReference type="NCBI Taxonomy" id="1844966"/>
    <lineage>
        <taxon>Eukaryota</taxon>
        <taxon>Metazoa</taxon>
        <taxon>Spiralia</taxon>
        <taxon>Lophotrochozoa</taxon>
        <taxon>Platyhelminthes</taxon>
        <taxon>Monogenea</taxon>
        <taxon>Monopisthocotylea</taxon>
        <taxon>Dactylogyridea</taxon>
        <taxon>Ancyrocephalidae</taxon>
        <taxon>Cichlidogyrus</taxon>
    </lineage>
</organism>
<dbReference type="EMBL" id="JBJKFK010003881">
    <property type="protein sequence ID" value="KAL3309470.1"/>
    <property type="molecule type" value="Genomic_DNA"/>
</dbReference>
<gene>
    <name evidence="1" type="ORF">Ciccas_011984</name>
</gene>
<dbReference type="AlphaFoldDB" id="A0ABD2PPP6"/>